<dbReference type="EMBL" id="JAMYWD010000010">
    <property type="protein sequence ID" value="KAJ4957757.1"/>
    <property type="molecule type" value="Genomic_DNA"/>
</dbReference>
<organism evidence="1 2">
    <name type="scientific">Protea cynaroides</name>
    <dbReference type="NCBI Taxonomy" id="273540"/>
    <lineage>
        <taxon>Eukaryota</taxon>
        <taxon>Viridiplantae</taxon>
        <taxon>Streptophyta</taxon>
        <taxon>Embryophyta</taxon>
        <taxon>Tracheophyta</taxon>
        <taxon>Spermatophyta</taxon>
        <taxon>Magnoliopsida</taxon>
        <taxon>Proteales</taxon>
        <taxon>Proteaceae</taxon>
        <taxon>Protea</taxon>
    </lineage>
</organism>
<protein>
    <recommendedName>
        <fullName evidence="3">Retrotransposon Copia-like N-terminal domain-containing protein</fullName>
    </recommendedName>
</protein>
<keyword evidence="2" id="KW-1185">Reference proteome</keyword>
<evidence type="ECO:0000313" key="2">
    <source>
        <dbReference type="Proteomes" id="UP001141806"/>
    </source>
</evidence>
<evidence type="ECO:0008006" key="3">
    <source>
        <dbReference type="Google" id="ProtNLM"/>
    </source>
</evidence>
<name>A0A9Q0H0U9_9MAGN</name>
<accession>A0A9Q0H0U9</accession>
<evidence type="ECO:0000313" key="1">
    <source>
        <dbReference type="EMBL" id="KAJ4957757.1"/>
    </source>
</evidence>
<dbReference type="AlphaFoldDB" id="A0A9Q0H0U9"/>
<dbReference type="PANTHER" id="PTHR47481:SF31">
    <property type="entry name" value="OS01G0873500 PROTEIN"/>
    <property type="match status" value="1"/>
</dbReference>
<dbReference type="OrthoDB" id="1749636at2759"/>
<sequence length="154" mass="16855">MLWCKPWMGWRKLNIDDSTALGNLGNARINGGIHRAHENFINTVLFMVSDNHDPTLPLQQYHVSSSSSTVSSPLTTGASPTPHLHHALTIKLGTDNYLLWKTQILPLLGNQSLLGYVDGSLPAPPATITNLSTSTSTPNSEYSDWVLKDHLVLS</sequence>
<gene>
    <name evidence="1" type="ORF">NE237_024868</name>
</gene>
<comment type="caution">
    <text evidence="1">The sequence shown here is derived from an EMBL/GenBank/DDBJ whole genome shotgun (WGS) entry which is preliminary data.</text>
</comment>
<dbReference type="PANTHER" id="PTHR47481">
    <property type="match status" value="1"/>
</dbReference>
<proteinExistence type="predicted"/>
<reference evidence="1" key="1">
    <citation type="journal article" date="2023" name="Plant J.">
        <title>The genome of the king protea, Protea cynaroides.</title>
        <authorList>
            <person name="Chang J."/>
            <person name="Duong T.A."/>
            <person name="Schoeman C."/>
            <person name="Ma X."/>
            <person name="Roodt D."/>
            <person name="Barker N."/>
            <person name="Li Z."/>
            <person name="Van de Peer Y."/>
            <person name="Mizrachi E."/>
        </authorList>
    </citation>
    <scope>NUCLEOTIDE SEQUENCE</scope>
    <source>
        <tissue evidence="1">Young leaves</tissue>
    </source>
</reference>
<dbReference type="Proteomes" id="UP001141806">
    <property type="component" value="Unassembled WGS sequence"/>
</dbReference>